<proteinExistence type="inferred from homology"/>
<feature type="domain" description="DEAD-box RNA helicase Q" evidence="10">
    <location>
        <begin position="20"/>
        <end position="48"/>
    </location>
</feature>
<dbReference type="SUPFAM" id="SSF52540">
    <property type="entry name" value="P-loop containing nucleoside triphosphate hydrolases"/>
    <property type="match status" value="1"/>
</dbReference>
<feature type="compositionally biased region" description="Gly residues" evidence="7">
    <location>
        <begin position="433"/>
        <end position="443"/>
    </location>
</feature>
<reference evidence="11 12" key="1">
    <citation type="submission" date="2021-08" db="EMBL/GenBank/DDBJ databases">
        <title>Nocardioides bacterium WL0053 sp. nov., isolated from the sediment.</title>
        <authorList>
            <person name="Wang L."/>
            <person name="Zhang D."/>
            <person name="Zhang A."/>
        </authorList>
    </citation>
    <scope>NUCLEOTIDE SEQUENCE [LARGE SCALE GENOMIC DNA]</scope>
    <source>
        <strain evidence="11 12">WL0053</strain>
    </source>
</reference>
<feature type="compositionally biased region" description="Low complexity" evidence="7">
    <location>
        <begin position="407"/>
        <end position="419"/>
    </location>
</feature>
<dbReference type="CDD" id="cd18787">
    <property type="entry name" value="SF2_C_DEAD"/>
    <property type="match status" value="1"/>
</dbReference>
<keyword evidence="1" id="KW-0547">Nucleotide-binding</keyword>
<dbReference type="InterPro" id="IPR044742">
    <property type="entry name" value="DEAD/DEAH_RhlB"/>
</dbReference>
<keyword evidence="12" id="KW-1185">Reference proteome</keyword>
<feature type="region of interest" description="Disordered" evidence="7">
    <location>
        <begin position="401"/>
        <end position="673"/>
    </location>
</feature>
<evidence type="ECO:0000313" key="12">
    <source>
        <dbReference type="Proteomes" id="UP000754710"/>
    </source>
</evidence>
<dbReference type="Proteomes" id="UP000754710">
    <property type="component" value="Unassembled WGS sequence"/>
</dbReference>
<evidence type="ECO:0000259" key="8">
    <source>
        <dbReference type="PROSITE" id="PS51192"/>
    </source>
</evidence>
<dbReference type="PROSITE" id="PS51194">
    <property type="entry name" value="HELICASE_CTER"/>
    <property type="match status" value="1"/>
</dbReference>
<dbReference type="PROSITE" id="PS51195">
    <property type="entry name" value="Q_MOTIF"/>
    <property type="match status" value="1"/>
</dbReference>
<feature type="domain" description="Helicase C-terminal" evidence="9">
    <location>
        <begin position="245"/>
        <end position="401"/>
    </location>
</feature>
<keyword evidence="3 11" id="KW-0347">Helicase</keyword>
<dbReference type="InterPro" id="IPR014001">
    <property type="entry name" value="Helicase_ATP-bd"/>
</dbReference>
<keyword evidence="4" id="KW-0067">ATP-binding</keyword>
<gene>
    <name evidence="11" type="ORF">K1X13_04020</name>
</gene>
<dbReference type="Gene3D" id="3.40.50.300">
    <property type="entry name" value="P-loop containing nucleotide triphosphate hydrolases"/>
    <property type="match status" value="2"/>
</dbReference>
<dbReference type="SMART" id="SM00490">
    <property type="entry name" value="HELICc"/>
    <property type="match status" value="1"/>
</dbReference>
<evidence type="ECO:0000256" key="4">
    <source>
        <dbReference type="ARBA" id="ARBA00022840"/>
    </source>
</evidence>
<feature type="compositionally biased region" description="Basic and acidic residues" evidence="7">
    <location>
        <begin position="444"/>
        <end position="524"/>
    </location>
</feature>
<sequence length="673" mass="73950">MTDVQSVDPTLPSAGNDAAPGFGTLDLPEQLVSALARQEITRPTPVQAAVVPDALAGHDVLGRAQTGSGKTLAFGLPILAKLAGERSRPKHPRALIIVPTRELATQVRRSMEPLAEALRLKLTTVYGGTPYDRQIKQLRNGADIVVATPGRLDDLIERGACRTDDIAITVLDEADHLCDLGFYPIVDALMGQTPDGSQRLLLSATLDGDVDRLVRKHLRSPKLHELDANEGSVTTMEHHVMVVGGFRDKISATTKLVEANPRSIVFTRTREGATELAESMTESGIEAVDLHGNLSQRVRERNLHKFSTGKAQVVVATDVAARGIHVDNVGLVIHYDAPTDAKAYLHRSGRTARAGESGAVVTITTPRQLDEIVRLQSRAGVKPRHHDIRTAPQPMTAEALAVSGEQAPPARRGAPARSGGARGGYQGNRDRGGYQGSRGGYQGGREDRGGYQGGREDRGGYQGGREDRGGYQGNRDDRGGYQGNRDDRGGRPDRGYRGARDERGDARQDRYGNSDRGPVRREGRFGAGSAAGDDRRPVREDRGSYRDDRREDDGRPARQGAGYRGERTDRVGRTDRPERADRPERGDRREFVSRDRRTDSRPDSRSARTDRPDFRDRGFRADRPERSERYDRAERPQRSVRPDVRERSSSRPADATERIDGARKKPRWSQTGS</sequence>
<organism evidence="11 12">
    <name type="scientific">Nocardioides jiangsuensis</name>
    <dbReference type="NCBI Taxonomy" id="2866161"/>
    <lineage>
        <taxon>Bacteria</taxon>
        <taxon>Bacillati</taxon>
        <taxon>Actinomycetota</taxon>
        <taxon>Actinomycetes</taxon>
        <taxon>Propionibacteriales</taxon>
        <taxon>Nocardioidaceae</taxon>
        <taxon>Nocardioides</taxon>
    </lineage>
</organism>
<dbReference type="Pfam" id="PF00270">
    <property type="entry name" value="DEAD"/>
    <property type="match status" value="1"/>
</dbReference>
<dbReference type="PROSITE" id="PS51192">
    <property type="entry name" value="HELICASE_ATP_BIND_1"/>
    <property type="match status" value="1"/>
</dbReference>
<feature type="region of interest" description="Disordered" evidence="7">
    <location>
        <begin position="1"/>
        <end position="22"/>
    </location>
</feature>
<feature type="compositionally biased region" description="Basic and acidic residues" evidence="7">
    <location>
        <begin position="564"/>
        <end position="663"/>
    </location>
</feature>
<dbReference type="InterPro" id="IPR011545">
    <property type="entry name" value="DEAD/DEAH_box_helicase_dom"/>
</dbReference>
<comment type="caution">
    <text evidence="11">The sequence shown here is derived from an EMBL/GenBank/DDBJ whole genome shotgun (WGS) entry which is preliminary data.</text>
</comment>
<dbReference type="Pfam" id="PF00271">
    <property type="entry name" value="Helicase_C"/>
    <property type="match status" value="1"/>
</dbReference>
<dbReference type="InterPro" id="IPR001650">
    <property type="entry name" value="Helicase_C-like"/>
</dbReference>
<dbReference type="RefSeq" id="WP_221023718.1">
    <property type="nucleotide sequence ID" value="NZ_JAIEZQ010000001.1"/>
</dbReference>
<keyword evidence="2" id="KW-0378">Hydrolase</keyword>
<evidence type="ECO:0000256" key="2">
    <source>
        <dbReference type="ARBA" id="ARBA00022801"/>
    </source>
</evidence>
<dbReference type="PANTHER" id="PTHR47959">
    <property type="entry name" value="ATP-DEPENDENT RNA HELICASE RHLE-RELATED"/>
    <property type="match status" value="1"/>
</dbReference>
<evidence type="ECO:0000256" key="5">
    <source>
        <dbReference type="ARBA" id="ARBA00038437"/>
    </source>
</evidence>
<dbReference type="InterPro" id="IPR050079">
    <property type="entry name" value="DEAD_box_RNA_helicase"/>
</dbReference>
<evidence type="ECO:0000259" key="10">
    <source>
        <dbReference type="PROSITE" id="PS51195"/>
    </source>
</evidence>
<evidence type="ECO:0000259" key="9">
    <source>
        <dbReference type="PROSITE" id="PS51194"/>
    </source>
</evidence>
<evidence type="ECO:0000256" key="3">
    <source>
        <dbReference type="ARBA" id="ARBA00022806"/>
    </source>
</evidence>
<evidence type="ECO:0000313" key="11">
    <source>
        <dbReference type="EMBL" id="MBY9073983.1"/>
    </source>
</evidence>
<protein>
    <submittedName>
        <fullName evidence="11">DEAD/DEAH box helicase</fullName>
    </submittedName>
</protein>
<evidence type="ECO:0000256" key="1">
    <source>
        <dbReference type="ARBA" id="ARBA00022741"/>
    </source>
</evidence>
<dbReference type="CDD" id="cd00268">
    <property type="entry name" value="DEADc"/>
    <property type="match status" value="1"/>
</dbReference>
<dbReference type="EMBL" id="JAIEZQ010000001">
    <property type="protein sequence ID" value="MBY9073983.1"/>
    <property type="molecule type" value="Genomic_DNA"/>
</dbReference>
<comment type="similarity">
    <text evidence="5">Belongs to the DEAD box helicase family.</text>
</comment>
<evidence type="ECO:0000256" key="6">
    <source>
        <dbReference type="PROSITE-ProRule" id="PRU00552"/>
    </source>
</evidence>
<feature type="compositionally biased region" description="Basic and acidic residues" evidence="7">
    <location>
        <begin position="532"/>
        <end position="556"/>
    </location>
</feature>
<dbReference type="SMART" id="SM00487">
    <property type="entry name" value="DEXDc"/>
    <property type="match status" value="1"/>
</dbReference>
<feature type="domain" description="Helicase ATP-binding" evidence="8">
    <location>
        <begin position="51"/>
        <end position="224"/>
    </location>
</feature>
<evidence type="ECO:0000256" key="7">
    <source>
        <dbReference type="SAM" id="MobiDB-lite"/>
    </source>
</evidence>
<dbReference type="GO" id="GO:0004386">
    <property type="term" value="F:helicase activity"/>
    <property type="evidence" value="ECO:0007669"/>
    <property type="project" value="UniProtKB-KW"/>
</dbReference>
<dbReference type="InterPro" id="IPR027417">
    <property type="entry name" value="P-loop_NTPase"/>
</dbReference>
<dbReference type="InterPro" id="IPR014014">
    <property type="entry name" value="RNA_helicase_DEAD_Q_motif"/>
</dbReference>
<feature type="short sequence motif" description="Q motif" evidence="6">
    <location>
        <begin position="20"/>
        <end position="48"/>
    </location>
</feature>
<dbReference type="PANTHER" id="PTHR47959:SF13">
    <property type="entry name" value="ATP-DEPENDENT RNA HELICASE RHLE"/>
    <property type="match status" value="1"/>
</dbReference>
<accession>A0ABS7RG17</accession>
<name>A0ABS7RG17_9ACTN</name>